<organism evidence="1 2">
    <name type="scientific">Lupinus luteus</name>
    <name type="common">European yellow lupine</name>
    <dbReference type="NCBI Taxonomy" id="3873"/>
    <lineage>
        <taxon>Eukaryota</taxon>
        <taxon>Viridiplantae</taxon>
        <taxon>Streptophyta</taxon>
        <taxon>Embryophyta</taxon>
        <taxon>Tracheophyta</taxon>
        <taxon>Spermatophyta</taxon>
        <taxon>Magnoliopsida</taxon>
        <taxon>eudicotyledons</taxon>
        <taxon>Gunneridae</taxon>
        <taxon>Pentapetalae</taxon>
        <taxon>rosids</taxon>
        <taxon>fabids</taxon>
        <taxon>Fabales</taxon>
        <taxon>Fabaceae</taxon>
        <taxon>Papilionoideae</taxon>
        <taxon>50 kb inversion clade</taxon>
        <taxon>genistoids sensu lato</taxon>
        <taxon>core genistoids</taxon>
        <taxon>Genisteae</taxon>
        <taxon>Lupinus</taxon>
    </lineage>
</organism>
<proteinExistence type="predicted"/>
<keyword evidence="2" id="KW-1185">Reference proteome</keyword>
<gene>
    <name evidence="1" type="ORF">LLUT_LOCUS14008</name>
</gene>
<name>A0AAV1WUK0_LUPLU</name>
<evidence type="ECO:0000313" key="2">
    <source>
        <dbReference type="Proteomes" id="UP001497480"/>
    </source>
</evidence>
<accession>A0AAV1WUK0</accession>
<protein>
    <submittedName>
        <fullName evidence="1">Uncharacterized protein</fullName>
    </submittedName>
</protein>
<dbReference type="Proteomes" id="UP001497480">
    <property type="component" value="Unassembled WGS sequence"/>
</dbReference>
<dbReference type="EMBL" id="CAXHTB010000009">
    <property type="protein sequence ID" value="CAL0312948.1"/>
    <property type="molecule type" value="Genomic_DNA"/>
</dbReference>
<dbReference type="AlphaFoldDB" id="A0AAV1WUK0"/>
<reference evidence="1 2" key="1">
    <citation type="submission" date="2024-03" db="EMBL/GenBank/DDBJ databases">
        <authorList>
            <person name="Martinez-Hernandez J."/>
        </authorList>
    </citation>
    <scope>NUCLEOTIDE SEQUENCE [LARGE SCALE GENOMIC DNA]</scope>
</reference>
<comment type="caution">
    <text evidence="1">The sequence shown here is derived from an EMBL/GenBank/DDBJ whole genome shotgun (WGS) entry which is preliminary data.</text>
</comment>
<evidence type="ECO:0000313" key="1">
    <source>
        <dbReference type="EMBL" id="CAL0312948.1"/>
    </source>
</evidence>
<sequence>MSSVIAGSSSSSCCATFITKSNRKNHYVTHSNAFIQNTLLLIPSSSSSITEKKCLEGLSLHEVKRGVSHSFKVVSDNNNGGFFIARRRLDITTRVTGASKTIEVELLLVTIKVWHRFIRDTHKQP</sequence>